<dbReference type="Proteomes" id="UP000054498">
    <property type="component" value="Unassembled WGS sequence"/>
</dbReference>
<dbReference type="KEGG" id="mng:MNEG_2257"/>
<accession>A0A0D2MT30</accession>
<reference evidence="1 2" key="1">
    <citation type="journal article" date="2013" name="BMC Genomics">
        <title>Reconstruction of the lipid metabolism for the microalga Monoraphidium neglectum from its genome sequence reveals characteristics suitable for biofuel production.</title>
        <authorList>
            <person name="Bogen C."/>
            <person name="Al-Dilaimi A."/>
            <person name="Albersmeier A."/>
            <person name="Wichmann J."/>
            <person name="Grundmann M."/>
            <person name="Rupp O."/>
            <person name="Lauersen K.J."/>
            <person name="Blifernez-Klassen O."/>
            <person name="Kalinowski J."/>
            <person name="Goesmann A."/>
            <person name="Mussgnug J.H."/>
            <person name="Kruse O."/>
        </authorList>
    </citation>
    <scope>NUCLEOTIDE SEQUENCE [LARGE SCALE GENOMIC DNA]</scope>
    <source>
        <strain evidence="1 2">SAG 48.87</strain>
    </source>
</reference>
<dbReference type="EMBL" id="KK100468">
    <property type="protein sequence ID" value="KIZ05695.1"/>
    <property type="molecule type" value="Genomic_DNA"/>
</dbReference>
<dbReference type="AlphaFoldDB" id="A0A0D2MT30"/>
<organism evidence="1 2">
    <name type="scientific">Monoraphidium neglectum</name>
    <dbReference type="NCBI Taxonomy" id="145388"/>
    <lineage>
        <taxon>Eukaryota</taxon>
        <taxon>Viridiplantae</taxon>
        <taxon>Chlorophyta</taxon>
        <taxon>core chlorophytes</taxon>
        <taxon>Chlorophyceae</taxon>
        <taxon>CS clade</taxon>
        <taxon>Sphaeropleales</taxon>
        <taxon>Selenastraceae</taxon>
        <taxon>Monoraphidium</taxon>
    </lineage>
</organism>
<dbReference type="RefSeq" id="XP_013904714.1">
    <property type="nucleotide sequence ID" value="XM_014049260.1"/>
</dbReference>
<gene>
    <name evidence="1" type="ORF">MNEG_2257</name>
</gene>
<protein>
    <submittedName>
        <fullName evidence="1">Uncharacterized protein</fullName>
    </submittedName>
</protein>
<proteinExistence type="predicted"/>
<evidence type="ECO:0000313" key="2">
    <source>
        <dbReference type="Proteomes" id="UP000054498"/>
    </source>
</evidence>
<dbReference type="GeneID" id="25735135"/>
<sequence length="132" mass="14288">MHPAAKNLTNAVHAAHNGTLNLLAGHLNRTKAWGALGQRLLNATHFPFLNNTRRARPATHHNVSKPAVAAPRHAFPNVTQHLPPHIKGGLANVTRHLGRLNVSRNANKTSGFVAAVQARLHRNTKPAQAHGR</sequence>
<name>A0A0D2MT30_9CHLO</name>
<keyword evidence="2" id="KW-1185">Reference proteome</keyword>
<evidence type="ECO:0000313" key="1">
    <source>
        <dbReference type="EMBL" id="KIZ05695.1"/>
    </source>
</evidence>